<evidence type="ECO:0000256" key="6">
    <source>
        <dbReference type="ARBA" id="ARBA00022989"/>
    </source>
</evidence>
<evidence type="ECO:0000256" key="3">
    <source>
        <dbReference type="ARBA" id="ARBA00022676"/>
    </source>
</evidence>
<keyword evidence="3 10" id="KW-0328">Glycosyltransferase</keyword>
<dbReference type="EMBL" id="JANDHW010000002">
    <property type="protein sequence ID" value="MCP9611058.1"/>
    <property type="molecule type" value="Genomic_DNA"/>
</dbReference>
<feature type="transmembrane region" description="Helical" evidence="8">
    <location>
        <begin position="133"/>
        <end position="153"/>
    </location>
</feature>
<feature type="transmembrane region" description="Helical" evidence="8">
    <location>
        <begin position="310"/>
        <end position="327"/>
    </location>
</feature>
<evidence type="ECO:0000259" key="9">
    <source>
        <dbReference type="Pfam" id="PF13231"/>
    </source>
</evidence>
<name>A0ABT1MEK4_9BACT</name>
<feature type="transmembrane region" description="Helical" evidence="8">
    <location>
        <begin position="7"/>
        <end position="27"/>
    </location>
</feature>
<dbReference type="Proteomes" id="UP001205603">
    <property type="component" value="Unassembled WGS sequence"/>
</dbReference>
<evidence type="ECO:0000256" key="7">
    <source>
        <dbReference type="ARBA" id="ARBA00023136"/>
    </source>
</evidence>
<feature type="transmembrane region" description="Helical" evidence="8">
    <location>
        <begin position="165"/>
        <end position="196"/>
    </location>
</feature>
<gene>
    <name evidence="10" type="ORF">NMU02_03000</name>
</gene>
<dbReference type="InterPro" id="IPR038731">
    <property type="entry name" value="RgtA/B/C-like"/>
</dbReference>
<sequence length="570" mass="65707">MRLNSKATLFILVFSVSVLTLLPFLGLTDFHTKGEPREAIVSVSMIQTDNWVLPENNGGDIAYKPPMFHWIAAALSMPYGTVTEFSSRLPSALATIILALCCFMFFAKRTTNNLAFLTTLLFLSAFEVHRAAMAARVDMVLTLFIVTALFQLFKWTEKGLRGFPLIATLLMGAATLTKGPVGIILPCLVSGIYLLIKREKFLRICLKFIPVVIVSCILPGIWYYLAWKQGGDNFINLVIEENFGRFMGKMSYESHEQSIFYYIYTTLAGFIPWSILVVISLFSFRPKKIKGKPTEWWNYFKNYIKTMDSVRLFSLLSFAVIFVFYCIPKSKRSVYLLPVYPFLAYFLAEYMLWLIQNRSKVWKIFGAFLSILTSLVILIFITLKTGWINPDILPAKYSALASHYITALQTPWNIGSILSLIVLIIVLYHVYKNKRDLTINNRYLYTIVALFFWLQILLDAFILPGILNAKSMRPFAEQVKETVPTGNIYSYVSAPMMHFFIVNFYNDNRVIDFEKENRPETGFLLVGKHDFNFIQEEYGKKYHFEPILISERKGNDVKDIIYLYKFTEIK</sequence>
<accession>A0ABT1MEK4</accession>
<evidence type="ECO:0000256" key="4">
    <source>
        <dbReference type="ARBA" id="ARBA00022679"/>
    </source>
</evidence>
<keyword evidence="7 8" id="KW-0472">Membrane</keyword>
<feature type="transmembrane region" description="Helical" evidence="8">
    <location>
        <begin position="412"/>
        <end position="431"/>
    </location>
</feature>
<feature type="transmembrane region" description="Helical" evidence="8">
    <location>
        <begin position="259"/>
        <end position="282"/>
    </location>
</feature>
<dbReference type="PANTHER" id="PTHR33908:SF3">
    <property type="entry name" value="UNDECAPRENYL PHOSPHATE-ALPHA-4-AMINO-4-DEOXY-L-ARABINOSE ARABINOSYL TRANSFERASE"/>
    <property type="match status" value="1"/>
</dbReference>
<reference evidence="10 11" key="1">
    <citation type="submission" date="2022-07" db="EMBL/GenBank/DDBJ databases">
        <title>Fecal culturing of patients with breast cancer.</title>
        <authorList>
            <person name="Teng N.M.Y."/>
            <person name="Kiu R."/>
            <person name="Evans R."/>
            <person name="Baker D.J."/>
            <person name="Zenner C."/>
            <person name="Robinson S.D."/>
            <person name="Hall L.J."/>
        </authorList>
    </citation>
    <scope>NUCLEOTIDE SEQUENCE [LARGE SCALE GENOMIC DNA]</scope>
    <source>
        <strain evidence="10 11">LH1063</strain>
    </source>
</reference>
<feature type="transmembrane region" description="Helical" evidence="8">
    <location>
        <begin position="364"/>
        <end position="383"/>
    </location>
</feature>
<feature type="transmembrane region" description="Helical" evidence="8">
    <location>
        <begin position="208"/>
        <end position="227"/>
    </location>
</feature>
<evidence type="ECO:0000313" key="10">
    <source>
        <dbReference type="EMBL" id="MCP9611058.1"/>
    </source>
</evidence>
<keyword evidence="11" id="KW-1185">Reference proteome</keyword>
<evidence type="ECO:0000256" key="5">
    <source>
        <dbReference type="ARBA" id="ARBA00022692"/>
    </source>
</evidence>
<comment type="subcellular location">
    <subcellularLocation>
        <location evidence="1">Cell membrane</location>
        <topology evidence="1">Multi-pass membrane protein</topology>
    </subcellularLocation>
</comment>
<feature type="transmembrane region" description="Helical" evidence="8">
    <location>
        <begin position="89"/>
        <end position="107"/>
    </location>
</feature>
<evidence type="ECO:0000256" key="2">
    <source>
        <dbReference type="ARBA" id="ARBA00022475"/>
    </source>
</evidence>
<dbReference type="InterPro" id="IPR050297">
    <property type="entry name" value="LipidA_mod_glycosyltrf_83"/>
</dbReference>
<organism evidence="10 11">
    <name type="scientific">Coprobacter tertius</name>
    <dbReference type="NCBI Taxonomy" id="2944915"/>
    <lineage>
        <taxon>Bacteria</taxon>
        <taxon>Pseudomonadati</taxon>
        <taxon>Bacteroidota</taxon>
        <taxon>Bacteroidia</taxon>
        <taxon>Bacteroidales</taxon>
        <taxon>Barnesiellaceae</taxon>
        <taxon>Coprobacter</taxon>
    </lineage>
</organism>
<dbReference type="PANTHER" id="PTHR33908">
    <property type="entry name" value="MANNOSYLTRANSFERASE YKCB-RELATED"/>
    <property type="match status" value="1"/>
</dbReference>
<evidence type="ECO:0000256" key="8">
    <source>
        <dbReference type="SAM" id="Phobius"/>
    </source>
</evidence>
<feature type="domain" description="Glycosyltransferase RgtA/B/C/D-like" evidence="9">
    <location>
        <begin position="64"/>
        <end position="222"/>
    </location>
</feature>
<keyword evidence="4 10" id="KW-0808">Transferase</keyword>
<proteinExistence type="predicted"/>
<keyword evidence="2" id="KW-1003">Cell membrane</keyword>
<dbReference type="Pfam" id="PF13231">
    <property type="entry name" value="PMT_2"/>
    <property type="match status" value="1"/>
</dbReference>
<dbReference type="EC" id="2.4.-.-" evidence="10"/>
<keyword evidence="6 8" id="KW-1133">Transmembrane helix</keyword>
<keyword evidence="5 8" id="KW-0812">Transmembrane</keyword>
<dbReference type="GO" id="GO:0016757">
    <property type="term" value="F:glycosyltransferase activity"/>
    <property type="evidence" value="ECO:0007669"/>
    <property type="project" value="UniProtKB-KW"/>
</dbReference>
<feature type="transmembrane region" description="Helical" evidence="8">
    <location>
        <begin position="333"/>
        <end position="352"/>
    </location>
</feature>
<evidence type="ECO:0000256" key="1">
    <source>
        <dbReference type="ARBA" id="ARBA00004651"/>
    </source>
</evidence>
<evidence type="ECO:0000313" key="11">
    <source>
        <dbReference type="Proteomes" id="UP001205603"/>
    </source>
</evidence>
<feature type="transmembrane region" description="Helical" evidence="8">
    <location>
        <begin position="443"/>
        <end position="467"/>
    </location>
</feature>
<dbReference type="RefSeq" id="WP_255025711.1">
    <property type="nucleotide sequence ID" value="NZ_JANDHW010000002.1"/>
</dbReference>
<protein>
    <submittedName>
        <fullName evidence="10">Glycosyltransferase family 39 protein</fullName>
        <ecNumber evidence="10">2.4.-.-</ecNumber>
    </submittedName>
</protein>
<feature type="transmembrane region" description="Helical" evidence="8">
    <location>
        <begin position="487"/>
        <end position="505"/>
    </location>
</feature>
<comment type="caution">
    <text evidence="10">The sequence shown here is derived from an EMBL/GenBank/DDBJ whole genome shotgun (WGS) entry which is preliminary data.</text>
</comment>